<sequence length="72" mass="7754">MIQNLLCPTKQCPFPLPCAVPVKTYTPQTFFVCPECPKCPGEVLEGVSTYIGKIVRIAAKKGGVISKSNLTV</sequence>
<comment type="caution">
    <text evidence="1">The sequence shown here is derived from an EMBL/GenBank/DDBJ whole genome shotgun (WGS) entry which is preliminary data.</text>
</comment>
<dbReference type="EMBL" id="VSWD01000005">
    <property type="protein sequence ID" value="KAK3101668.1"/>
    <property type="molecule type" value="Genomic_DNA"/>
</dbReference>
<reference evidence="1" key="1">
    <citation type="submission" date="2019-08" db="EMBL/GenBank/DDBJ databases">
        <title>The improved chromosome-level genome for the pearl oyster Pinctada fucata martensii using PacBio sequencing and Hi-C.</title>
        <authorList>
            <person name="Zheng Z."/>
        </authorList>
    </citation>
    <scope>NUCLEOTIDE SEQUENCE</scope>
    <source>
        <strain evidence="1">ZZ-2019</strain>
        <tissue evidence="1">Adductor muscle</tissue>
    </source>
</reference>
<dbReference type="AlphaFoldDB" id="A0AA88YBK8"/>
<evidence type="ECO:0000313" key="2">
    <source>
        <dbReference type="Proteomes" id="UP001186944"/>
    </source>
</evidence>
<name>A0AA88YBK8_PINIB</name>
<protein>
    <submittedName>
        <fullName evidence="1">Uncharacterized protein</fullName>
    </submittedName>
</protein>
<organism evidence="1 2">
    <name type="scientific">Pinctada imbricata</name>
    <name type="common">Atlantic pearl-oyster</name>
    <name type="synonym">Pinctada martensii</name>
    <dbReference type="NCBI Taxonomy" id="66713"/>
    <lineage>
        <taxon>Eukaryota</taxon>
        <taxon>Metazoa</taxon>
        <taxon>Spiralia</taxon>
        <taxon>Lophotrochozoa</taxon>
        <taxon>Mollusca</taxon>
        <taxon>Bivalvia</taxon>
        <taxon>Autobranchia</taxon>
        <taxon>Pteriomorphia</taxon>
        <taxon>Pterioida</taxon>
        <taxon>Pterioidea</taxon>
        <taxon>Pteriidae</taxon>
        <taxon>Pinctada</taxon>
    </lineage>
</organism>
<evidence type="ECO:0000313" key="1">
    <source>
        <dbReference type="EMBL" id="KAK3101668.1"/>
    </source>
</evidence>
<accession>A0AA88YBK8</accession>
<dbReference type="Proteomes" id="UP001186944">
    <property type="component" value="Unassembled WGS sequence"/>
</dbReference>
<gene>
    <name evidence="1" type="ORF">FSP39_005344</name>
</gene>
<proteinExistence type="predicted"/>
<keyword evidence="2" id="KW-1185">Reference proteome</keyword>